<gene>
    <name evidence="1" type="ORF">MILVUS5_LOCUS17858</name>
</gene>
<accession>A0ACB0JZW0</accession>
<organism evidence="1 2">
    <name type="scientific">Trifolium pratense</name>
    <name type="common">Red clover</name>
    <dbReference type="NCBI Taxonomy" id="57577"/>
    <lineage>
        <taxon>Eukaryota</taxon>
        <taxon>Viridiplantae</taxon>
        <taxon>Streptophyta</taxon>
        <taxon>Embryophyta</taxon>
        <taxon>Tracheophyta</taxon>
        <taxon>Spermatophyta</taxon>
        <taxon>Magnoliopsida</taxon>
        <taxon>eudicotyledons</taxon>
        <taxon>Gunneridae</taxon>
        <taxon>Pentapetalae</taxon>
        <taxon>rosids</taxon>
        <taxon>fabids</taxon>
        <taxon>Fabales</taxon>
        <taxon>Fabaceae</taxon>
        <taxon>Papilionoideae</taxon>
        <taxon>50 kb inversion clade</taxon>
        <taxon>NPAAA clade</taxon>
        <taxon>Hologalegina</taxon>
        <taxon>IRL clade</taxon>
        <taxon>Trifolieae</taxon>
        <taxon>Trifolium</taxon>
    </lineage>
</organism>
<sequence length="109" mass="12328">MFLNHVFILFIVFIFVEYLFTFIHLLHDLFVQLIQICSFCSLSILCWLVCVSFFIFSSDDRVVLLPPMNGCGSDESLPSGDSRLCMEAYKNLLAKSLNMKIDASSCPGS</sequence>
<protein>
    <submittedName>
        <fullName evidence="1">Uncharacterized protein</fullName>
    </submittedName>
</protein>
<keyword evidence="2" id="KW-1185">Reference proteome</keyword>
<dbReference type="EMBL" id="CASHSV030000109">
    <property type="protein sequence ID" value="CAJ2649857.1"/>
    <property type="molecule type" value="Genomic_DNA"/>
</dbReference>
<evidence type="ECO:0000313" key="2">
    <source>
        <dbReference type="Proteomes" id="UP001177021"/>
    </source>
</evidence>
<evidence type="ECO:0000313" key="1">
    <source>
        <dbReference type="EMBL" id="CAJ2649857.1"/>
    </source>
</evidence>
<dbReference type="Proteomes" id="UP001177021">
    <property type="component" value="Unassembled WGS sequence"/>
</dbReference>
<name>A0ACB0JZW0_TRIPR</name>
<proteinExistence type="predicted"/>
<reference evidence="1" key="1">
    <citation type="submission" date="2023-10" db="EMBL/GenBank/DDBJ databases">
        <authorList>
            <person name="Rodriguez Cubillos JULIANA M."/>
            <person name="De Vega J."/>
        </authorList>
    </citation>
    <scope>NUCLEOTIDE SEQUENCE</scope>
</reference>
<comment type="caution">
    <text evidence="1">The sequence shown here is derived from an EMBL/GenBank/DDBJ whole genome shotgun (WGS) entry which is preliminary data.</text>
</comment>